<protein>
    <submittedName>
        <fullName evidence="1">Uncharacterized protein</fullName>
    </submittedName>
</protein>
<organism evidence="1 2">
    <name type="scientific">Tumebacillus permanentifrigoris</name>
    <dbReference type="NCBI Taxonomy" id="378543"/>
    <lineage>
        <taxon>Bacteria</taxon>
        <taxon>Bacillati</taxon>
        <taxon>Bacillota</taxon>
        <taxon>Bacilli</taxon>
        <taxon>Bacillales</taxon>
        <taxon>Alicyclobacillaceae</taxon>
        <taxon>Tumebacillus</taxon>
    </lineage>
</organism>
<evidence type="ECO:0000313" key="2">
    <source>
        <dbReference type="Proteomes" id="UP000245634"/>
    </source>
</evidence>
<evidence type="ECO:0000313" key="1">
    <source>
        <dbReference type="EMBL" id="PWK10207.1"/>
    </source>
</evidence>
<dbReference type="AlphaFoldDB" id="A0A316D6Y1"/>
<gene>
    <name evidence="1" type="ORF">C7459_11228</name>
</gene>
<proteinExistence type="predicted"/>
<dbReference type="RefSeq" id="WP_109689948.1">
    <property type="nucleotide sequence ID" value="NZ_QGGL01000012.1"/>
</dbReference>
<reference evidence="1 2" key="1">
    <citation type="submission" date="2018-05" db="EMBL/GenBank/DDBJ databases">
        <title>Genomic Encyclopedia of Type Strains, Phase IV (KMG-IV): sequencing the most valuable type-strain genomes for metagenomic binning, comparative biology and taxonomic classification.</title>
        <authorList>
            <person name="Goeker M."/>
        </authorList>
    </citation>
    <scope>NUCLEOTIDE SEQUENCE [LARGE SCALE GENOMIC DNA]</scope>
    <source>
        <strain evidence="1 2">DSM 18773</strain>
    </source>
</reference>
<dbReference type="OrthoDB" id="9909377at2"/>
<accession>A0A316D6Y1</accession>
<dbReference type="Proteomes" id="UP000245634">
    <property type="component" value="Unassembled WGS sequence"/>
</dbReference>
<keyword evidence="2" id="KW-1185">Reference proteome</keyword>
<dbReference type="EMBL" id="QGGL01000012">
    <property type="protein sequence ID" value="PWK10207.1"/>
    <property type="molecule type" value="Genomic_DNA"/>
</dbReference>
<comment type="caution">
    <text evidence="1">The sequence shown here is derived from an EMBL/GenBank/DDBJ whole genome shotgun (WGS) entry which is preliminary data.</text>
</comment>
<name>A0A316D6Y1_9BACL</name>
<sequence length="86" mass="9921">MIGRIVRTYLSVVELELIVAAYHKDTPDKIWCIDESGALYIFYKEPDEEKFKKLTPTNRAIPKGDVDKIIAANHARCEARARMRRA</sequence>